<dbReference type="EMBL" id="JPDN02000007">
    <property type="protein sequence ID" value="PON28485.1"/>
    <property type="molecule type" value="Genomic_DNA"/>
</dbReference>
<dbReference type="SUPFAM" id="SSF57701">
    <property type="entry name" value="Zn2/Cys6 DNA-binding domain"/>
    <property type="match status" value="1"/>
</dbReference>
<dbReference type="GeneID" id="29980526"/>
<dbReference type="InterPro" id="IPR036864">
    <property type="entry name" value="Zn2-C6_fun-type_DNA-bd_sf"/>
</dbReference>
<organism evidence="3 4">
    <name type="scientific">Trichoderma gamsii</name>
    <dbReference type="NCBI Taxonomy" id="398673"/>
    <lineage>
        <taxon>Eukaryota</taxon>
        <taxon>Fungi</taxon>
        <taxon>Dikarya</taxon>
        <taxon>Ascomycota</taxon>
        <taxon>Pezizomycotina</taxon>
        <taxon>Sordariomycetes</taxon>
        <taxon>Hypocreomycetidae</taxon>
        <taxon>Hypocreales</taxon>
        <taxon>Hypocreaceae</taxon>
        <taxon>Trichoderma</taxon>
    </lineage>
</organism>
<feature type="domain" description="Zn(2)-C6 fungal-type" evidence="2">
    <location>
        <begin position="9"/>
        <end position="37"/>
    </location>
</feature>
<dbReference type="AlphaFoldDB" id="A0A2P4ZW27"/>
<dbReference type="Pfam" id="PF00172">
    <property type="entry name" value="Zn_clus"/>
    <property type="match status" value="1"/>
</dbReference>
<evidence type="ECO:0000313" key="4">
    <source>
        <dbReference type="Proteomes" id="UP000054821"/>
    </source>
</evidence>
<proteinExistence type="predicted"/>
<evidence type="ECO:0000313" key="3">
    <source>
        <dbReference type="EMBL" id="PON28485.1"/>
    </source>
</evidence>
<protein>
    <recommendedName>
        <fullName evidence="2">Zn(2)-C6 fungal-type domain-containing protein</fullName>
    </recommendedName>
</protein>
<dbReference type="SMART" id="SM00066">
    <property type="entry name" value="GAL4"/>
    <property type="match status" value="1"/>
</dbReference>
<dbReference type="STRING" id="398673.A0A2P4ZW27"/>
<dbReference type="InterPro" id="IPR001138">
    <property type="entry name" value="Zn2Cys6_DnaBD"/>
</dbReference>
<keyword evidence="1" id="KW-0539">Nucleus</keyword>
<dbReference type="Proteomes" id="UP000054821">
    <property type="component" value="Unassembled WGS sequence"/>
</dbReference>
<reference evidence="3 4" key="1">
    <citation type="journal article" date="2016" name="Genome Announc.">
        <title>Draft Whole-Genome Sequence of Trichoderma gamsii T6085, a Promising Biocontrol Agent of Fusarium Head Blight on Wheat.</title>
        <authorList>
            <person name="Baroncelli R."/>
            <person name="Zapparata A."/>
            <person name="Piaggeschi G."/>
            <person name="Sarrocco S."/>
            <person name="Vannacci G."/>
        </authorList>
    </citation>
    <scope>NUCLEOTIDE SEQUENCE [LARGE SCALE GENOMIC DNA]</scope>
    <source>
        <strain evidence="3 4">T6085</strain>
    </source>
</reference>
<dbReference type="Gene3D" id="4.10.240.10">
    <property type="entry name" value="Zn(2)-C6 fungal-type DNA-binding domain"/>
    <property type="match status" value="1"/>
</dbReference>
<dbReference type="PANTHER" id="PTHR38791">
    <property type="entry name" value="ZN(II)2CYS6 TRANSCRIPTION FACTOR (EUROFUNG)-RELATED-RELATED"/>
    <property type="match status" value="1"/>
</dbReference>
<dbReference type="RefSeq" id="XP_024406219.1">
    <property type="nucleotide sequence ID" value="XM_024549104.1"/>
</dbReference>
<dbReference type="CDD" id="cd00067">
    <property type="entry name" value="GAL4"/>
    <property type="match status" value="1"/>
</dbReference>
<evidence type="ECO:0000256" key="1">
    <source>
        <dbReference type="ARBA" id="ARBA00023242"/>
    </source>
</evidence>
<gene>
    <name evidence="3" type="ORF">TGAM01_v202979</name>
</gene>
<dbReference type="PROSITE" id="PS50048">
    <property type="entry name" value="ZN2_CY6_FUNGAL_2"/>
    <property type="match status" value="1"/>
</dbReference>
<keyword evidence="4" id="KW-1185">Reference proteome</keyword>
<name>A0A2P4ZW27_9HYPO</name>
<accession>A0A2P4ZW27</accession>
<dbReference type="PROSITE" id="PS00463">
    <property type="entry name" value="ZN2_CY6_FUNGAL_1"/>
    <property type="match status" value="1"/>
</dbReference>
<dbReference type="GO" id="GO:0000981">
    <property type="term" value="F:DNA-binding transcription factor activity, RNA polymerase II-specific"/>
    <property type="evidence" value="ECO:0007669"/>
    <property type="project" value="InterPro"/>
</dbReference>
<sequence>MVNTGRSKGCNTCKRRKVKCDEGKPGCQRCIRFGRECEGYGQRPPRVRFVTDVRRTNEKDSQIQRRVDALASRTSTSTSAQPTIIPPPTPNKKDAALSFFLTQFATLGRSAASSTGFFEMLPLVLSGERHDSAASLALSAVSIAMFERWLGFGNKPGASRKSFAEAIARLQTAIADPSESLSRATVVAALTLQFHDNVCALLESNGINRTHHDGSVALLRHQEQESKRPRTRTSLAHHLLHAEVSFAIREKKSLPVTGISWLQYHNDSLNPSSLLDIIGIDVANIQHEFFNARLSSSSTEDMLSDLFAKAAVVDTRLKTWVGGVPVHWQPEPFDHMPQCNPPVITYSQAFDVYRSVQIASIWNIWRIYRIITLKVLLECLELSADNLDFSDNTHSFIRESIQKMVDSICRSVPFFLGNRSHMATLHDFTDSNIFLPSHHRLRASNELVDHRNDSDYWSRDDHFKHVISQGPWHILIPLSQLIGIFSQSHGSSFAQLLDVERHKWIREQIVRARTIMGSQIGNYTAGSIYADNYYGLMRFLRLVTSPNLAVSPKTPLTKLY</sequence>
<comment type="caution">
    <text evidence="3">The sequence shown here is derived from an EMBL/GenBank/DDBJ whole genome shotgun (WGS) entry which is preliminary data.</text>
</comment>
<dbReference type="GO" id="GO:0008270">
    <property type="term" value="F:zinc ion binding"/>
    <property type="evidence" value="ECO:0007669"/>
    <property type="project" value="InterPro"/>
</dbReference>
<evidence type="ECO:0000259" key="2">
    <source>
        <dbReference type="PROSITE" id="PS50048"/>
    </source>
</evidence>
<dbReference type="InterPro" id="IPR053175">
    <property type="entry name" value="DHMBA_Reg_Transcription_Factor"/>
</dbReference>